<gene>
    <name evidence="5" type="ORF">ACFOWE_00140</name>
</gene>
<evidence type="ECO:0000313" key="5">
    <source>
        <dbReference type="EMBL" id="MFC4056690.1"/>
    </source>
</evidence>
<feature type="region of interest" description="Disordered" evidence="3">
    <location>
        <begin position="75"/>
        <end position="99"/>
    </location>
</feature>
<dbReference type="Pfam" id="PF00291">
    <property type="entry name" value="PALP"/>
    <property type="match status" value="1"/>
</dbReference>
<dbReference type="RefSeq" id="WP_377284647.1">
    <property type="nucleotide sequence ID" value="NZ_JBHSBM010000002.1"/>
</dbReference>
<proteinExistence type="predicted"/>
<name>A0ABV8HYL4_9ACTN</name>
<evidence type="ECO:0000256" key="3">
    <source>
        <dbReference type="SAM" id="MobiDB-lite"/>
    </source>
</evidence>
<dbReference type="Gene3D" id="3.40.50.1100">
    <property type="match status" value="2"/>
</dbReference>
<evidence type="ECO:0000313" key="6">
    <source>
        <dbReference type="Proteomes" id="UP001595850"/>
    </source>
</evidence>
<keyword evidence="6" id="KW-1185">Reference proteome</keyword>
<dbReference type="Proteomes" id="UP001595850">
    <property type="component" value="Unassembled WGS sequence"/>
</dbReference>
<dbReference type="SUPFAM" id="SSF53686">
    <property type="entry name" value="Tryptophan synthase beta subunit-like PLP-dependent enzymes"/>
    <property type="match status" value="1"/>
</dbReference>
<reference evidence="6" key="1">
    <citation type="journal article" date="2019" name="Int. J. Syst. Evol. Microbiol.">
        <title>The Global Catalogue of Microorganisms (GCM) 10K type strain sequencing project: providing services to taxonomists for standard genome sequencing and annotation.</title>
        <authorList>
            <consortium name="The Broad Institute Genomics Platform"/>
            <consortium name="The Broad Institute Genome Sequencing Center for Infectious Disease"/>
            <person name="Wu L."/>
            <person name="Ma J."/>
        </authorList>
    </citation>
    <scope>NUCLEOTIDE SEQUENCE [LARGE SCALE GENOMIC DNA]</scope>
    <source>
        <strain evidence="6">TBRC 4489</strain>
    </source>
</reference>
<organism evidence="5 6">
    <name type="scientific">Planomonospora corallina</name>
    <dbReference type="NCBI Taxonomy" id="1806052"/>
    <lineage>
        <taxon>Bacteria</taxon>
        <taxon>Bacillati</taxon>
        <taxon>Actinomycetota</taxon>
        <taxon>Actinomycetes</taxon>
        <taxon>Streptosporangiales</taxon>
        <taxon>Streptosporangiaceae</taxon>
        <taxon>Planomonospora</taxon>
    </lineage>
</organism>
<dbReference type="EMBL" id="JBHSBM010000002">
    <property type="protein sequence ID" value="MFC4056690.1"/>
    <property type="molecule type" value="Genomic_DNA"/>
</dbReference>
<evidence type="ECO:0000256" key="1">
    <source>
        <dbReference type="ARBA" id="ARBA00001933"/>
    </source>
</evidence>
<evidence type="ECO:0000259" key="4">
    <source>
        <dbReference type="Pfam" id="PF00291"/>
    </source>
</evidence>
<accession>A0ABV8HYL4</accession>
<sequence length="99" mass="10500">METARQLGAEIVVYDRSRDDRDAVVAELAERRGLAVAPSANPVQVIAGGSTVAVELLQATPGMDTLVVQVSDASPARRRLGAASSTGPRRGWASRCRKR</sequence>
<dbReference type="InterPro" id="IPR036052">
    <property type="entry name" value="TrpB-like_PALP_sf"/>
</dbReference>
<comment type="cofactor">
    <cofactor evidence="1">
        <name>pyridoxal 5'-phosphate</name>
        <dbReference type="ChEBI" id="CHEBI:597326"/>
    </cofactor>
</comment>
<dbReference type="InterPro" id="IPR001926">
    <property type="entry name" value="TrpB-like_PALP"/>
</dbReference>
<comment type="caution">
    <text evidence="5">The sequence shown here is derived from an EMBL/GenBank/DDBJ whole genome shotgun (WGS) entry which is preliminary data.</text>
</comment>
<protein>
    <submittedName>
        <fullName evidence="5">Pyridoxal-phosphate dependent enzyme</fullName>
    </submittedName>
</protein>
<evidence type="ECO:0000256" key="2">
    <source>
        <dbReference type="ARBA" id="ARBA00022898"/>
    </source>
</evidence>
<feature type="domain" description="Tryptophan synthase beta chain-like PALP" evidence="4">
    <location>
        <begin position="4"/>
        <end position="72"/>
    </location>
</feature>
<keyword evidence="2" id="KW-0663">Pyridoxal phosphate</keyword>